<dbReference type="Pfam" id="PF05592">
    <property type="entry name" value="Bac_rhamnosid"/>
    <property type="match status" value="1"/>
</dbReference>
<dbReference type="OrthoDB" id="10036721at2759"/>
<dbReference type="Pfam" id="PF17390">
    <property type="entry name" value="Bac_rhamnosid_C"/>
    <property type="match status" value="1"/>
</dbReference>
<comment type="catalytic activity">
    <reaction evidence="1">
        <text>Hydrolysis of terminal non-reducing alpha-L-rhamnose residues in alpha-L-rhamnosides.</text>
        <dbReference type="EC" id="3.2.1.40"/>
    </reaction>
</comment>
<keyword evidence="3" id="KW-0378">Hydrolase</keyword>
<dbReference type="InterPro" id="IPR008928">
    <property type="entry name" value="6-hairpin_glycosidase_sf"/>
</dbReference>
<evidence type="ECO:0000313" key="9">
    <source>
        <dbReference type="EMBL" id="KXT00134.1"/>
    </source>
</evidence>
<gene>
    <name evidence="9" type="ORF">AC578_3313</name>
</gene>
<evidence type="ECO:0000256" key="1">
    <source>
        <dbReference type="ARBA" id="ARBA00001445"/>
    </source>
</evidence>
<feature type="compositionally biased region" description="Acidic residues" evidence="4">
    <location>
        <begin position="874"/>
        <end position="884"/>
    </location>
</feature>
<dbReference type="Gene3D" id="2.60.120.260">
    <property type="entry name" value="Galactose-binding domain-like"/>
    <property type="match status" value="2"/>
</dbReference>
<keyword evidence="10" id="KW-1185">Reference proteome</keyword>
<dbReference type="STRING" id="321146.A0A139HCF3"/>
<dbReference type="PANTHER" id="PTHR33307">
    <property type="entry name" value="ALPHA-RHAMNOSIDASE (EUROFUNG)"/>
    <property type="match status" value="1"/>
</dbReference>
<proteinExistence type="predicted"/>
<dbReference type="PANTHER" id="PTHR33307:SF6">
    <property type="entry name" value="ALPHA-RHAMNOSIDASE (EUROFUNG)-RELATED"/>
    <property type="match status" value="1"/>
</dbReference>
<sequence>MVKPVDLRFEHHEAGVIGIGEDRPRISWSFDGDEENWSQAAYELEVKWQDGGLENHTAANSTNALVTWPWRPLRSAEKAEVRVRVSSTQDISQSIWSDYTAVETGLLRPEDWQGRLIEPKSVVPGGTGYRPIVFVKKLHLKGNVTNARLYITSHGVYEAKIDSTVIGDHVLAPGWTSYGHRLLYQTFDVTSNLATSKDSNLEVTVAEGWFCGRLGWREGRRDCYGSKTGLLANLRIEYDDGKSETITTDESWKYGYGNLVASGLYDGETCDLREPSTQSGEVVCLDPPVNVLRSPDSPPVRRTGELQVQQIITTPSGKQVLDFGQNFVGVVRVKVNGPKGTAITFRHAEVLEHGELCIRTLRWALAIDTLILDGSDTVEWEPKFTFHGFRYVEVTGWPGPIDAKDFVGIVMHTDMERTGHFESSNALLNRLHENVVWSMRGNFLSLPTDCPQRDERLGWTGDIAMFGDTANFLYDTTGMLGSWLRDVSDEQMMDHGGFVPLTVPLIIEGDGEEAHAVWGDVAVILPWSLYRYSGDAEILTRQYESMKAWLDVIPRKPNRLWNYTSPWKLGDWLDPAAPPDNPGNATTDPNFVSDVFLLHVIETMVQACCSLEKQNEANRYADEAVVVRTAMKNEYVTPSGRLSPDTQTAYVLALHFGLLNEEHELSRGSSRLEELVRRNSHFKIATGFAGTPFVGHAMSKVGFDNLFYRMLLHRKCPSWLYPVTMGATTIWERWDSMLPNGDINPGQMTSFNHYALGAVADWMHANILGLRPASPGWQNVVVEPKPGGNLAWARGSYKTRCGLLKVVWSVSKDAHTDGKVFELKVVVPLNSKAEVRLPHAGPVHTVGSGMHSWTVPFVPDPWPPKAWLPKDMDPNSEELPEDDALPFPGWD</sequence>
<evidence type="ECO:0000256" key="4">
    <source>
        <dbReference type="SAM" id="MobiDB-lite"/>
    </source>
</evidence>
<dbReference type="Pfam" id="PF17389">
    <property type="entry name" value="Bac_rhamnosid6H"/>
    <property type="match status" value="1"/>
</dbReference>
<feature type="domain" description="Alpha-L-rhamnosidase concanavalin-like" evidence="5">
    <location>
        <begin position="313"/>
        <end position="412"/>
    </location>
</feature>
<dbReference type="Gene3D" id="2.60.420.10">
    <property type="entry name" value="Maltose phosphorylase, domain 3"/>
    <property type="match status" value="1"/>
</dbReference>
<dbReference type="InterPro" id="IPR035398">
    <property type="entry name" value="Bac_rhamnosid_C"/>
</dbReference>
<dbReference type="SUPFAM" id="SSF48208">
    <property type="entry name" value="Six-hairpin glycosidases"/>
    <property type="match status" value="1"/>
</dbReference>
<dbReference type="InterPro" id="IPR008902">
    <property type="entry name" value="Rhamnosid_concanavalin"/>
</dbReference>
<dbReference type="EMBL" id="LFZN01000079">
    <property type="protein sequence ID" value="KXT00134.1"/>
    <property type="molecule type" value="Genomic_DNA"/>
</dbReference>
<feature type="region of interest" description="Disordered" evidence="4">
    <location>
        <begin position="868"/>
        <end position="891"/>
    </location>
</feature>
<dbReference type="AlphaFoldDB" id="A0A139HCF3"/>
<dbReference type="InterPro" id="IPR013737">
    <property type="entry name" value="Bac_rhamnosid_N"/>
</dbReference>
<evidence type="ECO:0000259" key="8">
    <source>
        <dbReference type="Pfam" id="PF17390"/>
    </source>
</evidence>
<evidence type="ECO:0000259" key="7">
    <source>
        <dbReference type="Pfam" id="PF17389"/>
    </source>
</evidence>
<dbReference type="Gene3D" id="1.50.10.10">
    <property type="match status" value="1"/>
</dbReference>
<evidence type="ECO:0000259" key="5">
    <source>
        <dbReference type="Pfam" id="PF05592"/>
    </source>
</evidence>
<dbReference type="Gene3D" id="2.60.40.10">
    <property type="entry name" value="Immunoglobulins"/>
    <property type="match status" value="1"/>
</dbReference>
<evidence type="ECO:0000313" key="10">
    <source>
        <dbReference type="Proteomes" id="UP000070133"/>
    </source>
</evidence>
<name>A0A139HCF3_9PEZI</name>
<reference evidence="9 10" key="1">
    <citation type="submission" date="2015-07" db="EMBL/GenBank/DDBJ databases">
        <title>Comparative genomics of the Sigatoka disease complex on banana suggests a link between parallel evolutionary changes in Pseudocercospora fijiensis and Pseudocercospora eumusae and increased virulence on the banana host.</title>
        <authorList>
            <person name="Chang T.-C."/>
            <person name="Salvucci A."/>
            <person name="Crous P.W."/>
            <person name="Stergiopoulos I."/>
        </authorList>
    </citation>
    <scope>NUCLEOTIDE SEQUENCE [LARGE SCALE GENOMIC DNA]</scope>
    <source>
        <strain evidence="9 10">CBS 114824</strain>
    </source>
</reference>
<feature type="domain" description="Bacterial alpha-L-rhamnosidase N-terminal" evidence="6">
    <location>
        <begin position="143"/>
        <end position="303"/>
    </location>
</feature>
<dbReference type="InterPro" id="IPR035396">
    <property type="entry name" value="Bac_rhamnosid6H"/>
</dbReference>
<feature type="domain" description="Alpha-L-rhamnosidase C-terminal" evidence="8">
    <location>
        <begin position="769"/>
        <end position="846"/>
    </location>
</feature>
<dbReference type="Proteomes" id="UP000070133">
    <property type="component" value="Unassembled WGS sequence"/>
</dbReference>
<accession>A0A139HCF3</accession>
<organism evidence="9 10">
    <name type="scientific">Pseudocercospora eumusae</name>
    <dbReference type="NCBI Taxonomy" id="321146"/>
    <lineage>
        <taxon>Eukaryota</taxon>
        <taxon>Fungi</taxon>
        <taxon>Dikarya</taxon>
        <taxon>Ascomycota</taxon>
        <taxon>Pezizomycotina</taxon>
        <taxon>Dothideomycetes</taxon>
        <taxon>Dothideomycetidae</taxon>
        <taxon>Mycosphaerellales</taxon>
        <taxon>Mycosphaerellaceae</taxon>
        <taxon>Pseudocercospora</taxon>
    </lineage>
</organism>
<evidence type="ECO:0000256" key="2">
    <source>
        <dbReference type="ARBA" id="ARBA00012652"/>
    </source>
</evidence>
<comment type="caution">
    <text evidence="9">The sequence shown here is derived from an EMBL/GenBank/DDBJ whole genome shotgun (WGS) entry which is preliminary data.</text>
</comment>
<protein>
    <recommendedName>
        <fullName evidence="2">alpha-L-rhamnosidase</fullName>
        <ecNumber evidence="2">3.2.1.40</ecNumber>
    </recommendedName>
</protein>
<dbReference type="Pfam" id="PF25788">
    <property type="entry name" value="Ig_Rha78A_N"/>
    <property type="match status" value="1"/>
</dbReference>
<evidence type="ECO:0000259" key="6">
    <source>
        <dbReference type="Pfam" id="PF08531"/>
    </source>
</evidence>
<feature type="domain" description="Alpha-L-rhamnosidase six-hairpin glycosidase" evidence="7">
    <location>
        <begin position="416"/>
        <end position="767"/>
    </location>
</feature>
<dbReference type="GO" id="GO:0030596">
    <property type="term" value="F:alpha-L-rhamnosidase activity"/>
    <property type="evidence" value="ECO:0007669"/>
    <property type="project" value="UniProtKB-EC"/>
</dbReference>
<dbReference type="InterPro" id="IPR016007">
    <property type="entry name" value="Alpha_rhamnosid"/>
</dbReference>
<evidence type="ECO:0000256" key="3">
    <source>
        <dbReference type="ARBA" id="ARBA00022801"/>
    </source>
</evidence>
<dbReference type="Pfam" id="PF08531">
    <property type="entry name" value="Bac_rhamnosid_N"/>
    <property type="match status" value="1"/>
</dbReference>
<dbReference type="EC" id="3.2.1.40" evidence="2"/>
<dbReference type="PIRSF" id="PIRSF010631">
    <property type="entry name" value="A-rhamnsds"/>
    <property type="match status" value="1"/>
</dbReference>
<dbReference type="InterPro" id="IPR012341">
    <property type="entry name" value="6hp_glycosidase-like_sf"/>
</dbReference>
<dbReference type="InterPro" id="IPR013783">
    <property type="entry name" value="Ig-like_fold"/>
</dbReference>
<dbReference type="GO" id="GO:0005975">
    <property type="term" value="P:carbohydrate metabolic process"/>
    <property type="evidence" value="ECO:0007669"/>
    <property type="project" value="InterPro"/>
</dbReference>